<feature type="signal peptide" evidence="4">
    <location>
        <begin position="1"/>
        <end position="24"/>
    </location>
</feature>
<reference evidence="6" key="2">
    <citation type="submission" date="2025-08" db="UniProtKB">
        <authorList>
            <consortium name="Ensembl"/>
        </authorList>
    </citation>
    <scope>IDENTIFICATION</scope>
</reference>
<dbReference type="InterPro" id="IPR018143">
    <property type="entry name" value="Folate_rcpt-like"/>
</dbReference>
<organism evidence="6 7">
    <name type="scientific">Scleropages formosus</name>
    <name type="common">Asian bonytongue</name>
    <name type="synonym">Osteoglossum formosum</name>
    <dbReference type="NCBI Taxonomy" id="113540"/>
    <lineage>
        <taxon>Eukaryota</taxon>
        <taxon>Metazoa</taxon>
        <taxon>Chordata</taxon>
        <taxon>Craniata</taxon>
        <taxon>Vertebrata</taxon>
        <taxon>Euteleostomi</taxon>
        <taxon>Actinopterygii</taxon>
        <taxon>Neopterygii</taxon>
        <taxon>Teleostei</taxon>
        <taxon>Osteoglossocephala</taxon>
        <taxon>Osteoglossomorpha</taxon>
        <taxon>Osteoglossiformes</taxon>
        <taxon>Osteoglossidae</taxon>
        <taxon>Scleropages</taxon>
    </lineage>
</organism>
<reference evidence="6" key="3">
    <citation type="submission" date="2025-09" db="UniProtKB">
        <authorList>
            <consortium name="Ensembl"/>
        </authorList>
    </citation>
    <scope>IDENTIFICATION</scope>
</reference>
<dbReference type="Ensembl" id="ENSSFOT00015035261.2">
    <property type="protein sequence ID" value="ENSSFOP00015034879.2"/>
    <property type="gene ID" value="ENSSFOG00015022211.2"/>
</dbReference>
<evidence type="ECO:0000313" key="6">
    <source>
        <dbReference type="Ensembl" id="ENSSFOP00015034879.2"/>
    </source>
</evidence>
<evidence type="ECO:0000313" key="7">
    <source>
        <dbReference type="Proteomes" id="UP000694397"/>
    </source>
</evidence>
<keyword evidence="2 4" id="KW-0732">Signal</keyword>
<name>A0A8C9SFJ4_SCLFO</name>
<dbReference type="PANTHER" id="PTHR10517">
    <property type="entry name" value="FOLATE RECEPTOR"/>
    <property type="match status" value="1"/>
</dbReference>
<dbReference type="AlphaFoldDB" id="A0A8C9SFJ4"/>
<dbReference type="Proteomes" id="UP000694397">
    <property type="component" value="Chromosome 9"/>
</dbReference>
<feature type="domain" description="Folate receptor-like" evidence="5">
    <location>
        <begin position="29"/>
        <end position="193"/>
    </location>
</feature>
<dbReference type="PANTHER" id="PTHR10517:SF19">
    <property type="entry name" value="RETBINDIN"/>
    <property type="match status" value="1"/>
</dbReference>
<feature type="chain" id="PRO_5034399004" description="Folate receptor-like domain-containing protein" evidence="4">
    <location>
        <begin position="25"/>
        <end position="239"/>
    </location>
</feature>
<evidence type="ECO:0000256" key="2">
    <source>
        <dbReference type="ARBA" id="ARBA00022729"/>
    </source>
</evidence>
<reference evidence="6 7" key="1">
    <citation type="submission" date="2019-04" db="EMBL/GenBank/DDBJ databases">
        <authorList>
            <consortium name="Wellcome Sanger Institute Data Sharing"/>
        </authorList>
    </citation>
    <scope>NUCLEOTIDE SEQUENCE [LARGE SCALE GENOMIC DNA]</scope>
</reference>
<dbReference type="GO" id="GO:1902444">
    <property type="term" value="F:riboflavin binding"/>
    <property type="evidence" value="ECO:0007669"/>
    <property type="project" value="TreeGrafter"/>
</dbReference>
<evidence type="ECO:0000256" key="4">
    <source>
        <dbReference type="SAM" id="SignalP"/>
    </source>
</evidence>
<evidence type="ECO:0000256" key="1">
    <source>
        <dbReference type="ARBA" id="ARBA00007932"/>
    </source>
</evidence>
<evidence type="ECO:0000259" key="5">
    <source>
        <dbReference type="Pfam" id="PF03024"/>
    </source>
</evidence>
<protein>
    <recommendedName>
        <fullName evidence="5">Folate receptor-like domain-containing protein</fullName>
    </recommendedName>
</protein>
<keyword evidence="7" id="KW-1185">Reference proteome</keyword>
<dbReference type="GO" id="GO:0038023">
    <property type="term" value="F:signaling receptor activity"/>
    <property type="evidence" value="ECO:0007669"/>
    <property type="project" value="TreeGrafter"/>
</dbReference>
<keyword evidence="3" id="KW-1015">Disulfide bond</keyword>
<gene>
    <name evidence="6" type="primary">LOC108935509</name>
</gene>
<dbReference type="OrthoDB" id="5982417at2759"/>
<sequence length="239" mass="27062">MRWMKVHIHTAMVATALLLSFTLGLEDSCLRGEHHKPSPGPETSMRECLLFSNSSCCYANFTEHLVSPVTTVVKTKWNLCQNLSDSCETFMKKIECFYQCSPEAAHWMNPNYPAGLLQVPVCASFCNHWFSACKDDLTCAKNWLTDFKWDKDSNHCQHECVPFSKMYTNGTDLCHSMWGQSFIESSSSCRCLQMDDQDTVVLPFILHADSKSSNSESDVEKSCQEALLGHKKLSTSEKE</sequence>
<evidence type="ECO:0000256" key="3">
    <source>
        <dbReference type="ARBA" id="ARBA00023157"/>
    </source>
</evidence>
<dbReference type="GO" id="GO:0009897">
    <property type="term" value="C:external side of plasma membrane"/>
    <property type="evidence" value="ECO:0007669"/>
    <property type="project" value="TreeGrafter"/>
</dbReference>
<dbReference type="Pfam" id="PF03024">
    <property type="entry name" value="Folate_rec"/>
    <property type="match status" value="1"/>
</dbReference>
<comment type="similarity">
    <text evidence="1">Belongs to the folate receptor family.</text>
</comment>
<accession>A0A8C9SFJ4</accession>
<dbReference type="GO" id="GO:0032217">
    <property type="term" value="F:riboflavin transmembrane transporter activity"/>
    <property type="evidence" value="ECO:0007669"/>
    <property type="project" value="TreeGrafter"/>
</dbReference>
<proteinExistence type="inferred from homology"/>
<dbReference type="InterPro" id="IPR004269">
    <property type="entry name" value="Folate_rcpt"/>
</dbReference>
<dbReference type="GeneTree" id="ENSGT00950000183144"/>